<dbReference type="Pfam" id="PF00100">
    <property type="entry name" value="Zona_pellucida"/>
    <property type="match status" value="1"/>
</dbReference>
<evidence type="ECO:0000256" key="2">
    <source>
        <dbReference type="ARBA" id="ARBA00022475"/>
    </source>
</evidence>
<dbReference type="GO" id="GO:0005886">
    <property type="term" value="C:plasma membrane"/>
    <property type="evidence" value="ECO:0007669"/>
    <property type="project" value="UniProtKB-SubCell"/>
</dbReference>
<dbReference type="SMART" id="SM00018">
    <property type="entry name" value="PD"/>
    <property type="match status" value="1"/>
</dbReference>
<dbReference type="Pfam" id="PF22821">
    <property type="entry name" value="ZP1_ZP4_Ig-like"/>
    <property type="match status" value="1"/>
</dbReference>
<dbReference type="GO" id="GO:0007339">
    <property type="term" value="P:binding of sperm to zona pellucida"/>
    <property type="evidence" value="ECO:0007669"/>
    <property type="project" value="TreeGrafter"/>
</dbReference>
<dbReference type="InterPro" id="IPR044913">
    <property type="entry name" value="P_trefoil_dom_sf"/>
</dbReference>
<dbReference type="Proteomes" id="UP000265040">
    <property type="component" value="Chromosome 8"/>
</dbReference>
<dbReference type="GO" id="GO:0032190">
    <property type="term" value="F:acrosin binding"/>
    <property type="evidence" value="ECO:0007669"/>
    <property type="project" value="TreeGrafter"/>
</dbReference>
<evidence type="ECO:0000256" key="12">
    <source>
        <dbReference type="ARBA" id="ARBA00023279"/>
    </source>
</evidence>
<evidence type="ECO:0000256" key="4">
    <source>
        <dbReference type="ARBA" id="ARBA00022530"/>
    </source>
</evidence>
<feature type="chain" id="PRO_5030521595" description="ZP domain-containing protein" evidence="16">
    <location>
        <begin position="25"/>
        <end position="540"/>
    </location>
</feature>
<dbReference type="PROSITE" id="PS51448">
    <property type="entry name" value="P_TREFOIL_2"/>
    <property type="match status" value="1"/>
</dbReference>
<accession>A0A3Q1JFY8</accession>
<keyword evidence="8 15" id="KW-1133">Transmembrane helix</keyword>
<keyword evidence="7 16" id="KW-0732">Signal</keyword>
<evidence type="ECO:0000256" key="11">
    <source>
        <dbReference type="ARBA" id="ARBA00023180"/>
    </source>
</evidence>
<dbReference type="SMART" id="SM00241">
    <property type="entry name" value="ZP"/>
    <property type="match status" value="1"/>
</dbReference>
<evidence type="ECO:0000256" key="6">
    <source>
        <dbReference type="ARBA" id="ARBA00022692"/>
    </source>
</evidence>
<keyword evidence="5" id="KW-0165">Cleavage on pair of basic residues</keyword>
<dbReference type="PANTHER" id="PTHR23343">
    <property type="entry name" value="ZONA PELLUCIDA SPERM-BINDING PROTEIN"/>
    <property type="match status" value="1"/>
</dbReference>
<evidence type="ECO:0000256" key="16">
    <source>
        <dbReference type="SAM" id="SignalP"/>
    </source>
</evidence>
<feature type="disulfide bond" evidence="14">
    <location>
        <begin position="160"/>
        <end position="175"/>
    </location>
</feature>
<dbReference type="SUPFAM" id="SSF57492">
    <property type="entry name" value="Trefoil"/>
    <property type="match status" value="1"/>
</dbReference>
<evidence type="ECO:0000259" key="17">
    <source>
        <dbReference type="PROSITE" id="PS51034"/>
    </source>
</evidence>
<dbReference type="Gene3D" id="2.60.40.4100">
    <property type="entry name" value="Zona pellucida, ZP-C domain"/>
    <property type="match status" value="1"/>
</dbReference>
<proteinExistence type="predicted"/>
<evidence type="ECO:0000256" key="14">
    <source>
        <dbReference type="PROSITE-ProRule" id="PRU00779"/>
    </source>
</evidence>
<comment type="subcellular location">
    <subcellularLocation>
        <location evidence="1">Cell membrane</location>
        <topology evidence="1">Single-pass type I membrane protein</topology>
    </subcellularLocation>
    <subcellularLocation>
        <location evidence="13">Zona pellucida</location>
    </subcellularLocation>
</comment>
<evidence type="ECO:0000256" key="8">
    <source>
        <dbReference type="ARBA" id="ARBA00022989"/>
    </source>
</evidence>
<evidence type="ECO:0000256" key="15">
    <source>
        <dbReference type="SAM" id="Phobius"/>
    </source>
</evidence>
<keyword evidence="2" id="KW-1003">Cell membrane</keyword>
<dbReference type="InterPro" id="IPR051148">
    <property type="entry name" value="Zona_Pellucida_Domain_gp"/>
</dbReference>
<keyword evidence="20" id="KW-1185">Reference proteome</keyword>
<dbReference type="GeneTree" id="ENSGT00940000161324"/>
<dbReference type="Gene3D" id="2.60.40.3210">
    <property type="entry name" value="Zona pellucida, ZP-N domain"/>
    <property type="match status" value="1"/>
</dbReference>
<keyword evidence="3" id="KW-0964">Secreted</keyword>
<evidence type="ECO:0000313" key="19">
    <source>
        <dbReference type="Ensembl" id="ENSATEP00000013901.2"/>
    </source>
</evidence>
<dbReference type="GO" id="GO:0060468">
    <property type="term" value="P:prevention of polyspermy"/>
    <property type="evidence" value="ECO:0007669"/>
    <property type="project" value="TreeGrafter"/>
</dbReference>
<keyword evidence="4" id="KW-0272">Extracellular matrix</keyword>
<dbReference type="InterPro" id="IPR055356">
    <property type="entry name" value="ZP-N"/>
</dbReference>
<protein>
    <recommendedName>
        <fullName evidence="21">ZP domain-containing protein</fullName>
    </recommendedName>
</protein>
<dbReference type="InterPro" id="IPR054554">
    <property type="entry name" value="ZP1/4_Ig-like"/>
</dbReference>
<dbReference type="InterPro" id="IPR000519">
    <property type="entry name" value="P_trefoil_dom"/>
</dbReference>
<keyword evidence="10 14" id="KW-1015">Disulfide bond</keyword>
<dbReference type="Ensembl" id="ENSATET00000014125.3">
    <property type="protein sequence ID" value="ENSATEP00000013901.2"/>
    <property type="gene ID" value="ENSATEG00000009679.3"/>
</dbReference>
<name>A0A3Q1JFY8_ANATE</name>
<feature type="transmembrane region" description="Helical" evidence="15">
    <location>
        <begin position="499"/>
        <end position="520"/>
    </location>
</feature>
<evidence type="ECO:0000256" key="10">
    <source>
        <dbReference type="ARBA" id="ARBA00023157"/>
    </source>
</evidence>
<comment type="caution">
    <text evidence="14">Lacks conserved residue(s) required for the propagation of feature annotation.</text>
</comment>
<dbReference type="Pfam" id="PF23344">
    <property type="entry name" value="ZP-N"/>
    <property type="match status" value="1"/>
</dbReference>
<dbReference type="AlphaFoldDB" id="A0A3Q1JFY8"/>
<dbReference type="PANTHER" id="PTHR23343:SF117">
    <property type="entry name" value="ZONA PELLUCIDA SPERM-BINDING PROTEIN 4-LIKE ISOFORM X1"/>
    <property type="match status" value="1"/>
</dbReference>
<feature type="disulfide bond" evidence="14">
    <location>
        <begin position="150"/>
        <end position="176"/>
    </location>
</feature>
<evidence type="ECO:0000256" key="7">
    <source>
        <dbReference type="ARBA" id="ARBA00022729"/>
    </source>
</evidence>
<dbReference type="OrthoDB" id="8545596at2759"/>
<dbReference type="InterPro" id="IPR042235">
    <property type="entry name" value="ZP-C_dom"/>
</dbReference>
<evidence type="ECO:0000256" key="9">
    <source>
        <dbReference type="ARBA" id="ARBA00023136"/>
    </source>
</evidence>
<dbReference type="InterPro" id="IPR001507">
    <property type="entry name" value="ZP_dom"/>
</dbReference>
<evidence type="ECO:0000256" key="3">
    <source>
        <dbReference type="ARBA" id="ARBA00022525"/>
    </source>
</evidence>
<dbReference type="GO" id="GO:0035805">
    <property type="term" value="C:egg coat"/>
    <property type="evidence" value="ECO:0007669"/>
    <property type="project" value="UniProtKB-SubCell"/>
</dbReference>
<keyword evidence="6 15" id="KW-0812">Transmembrane</keyword>
<dbReference type="Pfam" id="PF00088">
    <property type="entry name" value="Trefoil"/>
    <property type="match status" value="1"/>
</dbReference>
<evidence type="ECO:0008006" key="21">
    <source>
        <dbReference type="Google" id="ProtNLM"/>
    </source>
</evidence>
<sequence length="540" mass="60472">MKCPSAKLSLILLTFTLTAQHCSCFSDVQVKKTPELALPRVTCSARRIKAAFSALVNSNVHVRDTWGGSVPVSQSEESCGVRLSREKDQSLSFYSRYDSCYVQTEGGRVVVPLQVQLIGEEKWFRVNISCPLIKRENERNLPPTPLPGNCDTERALRVDCGNPSISTEACYKLGCCYDARDLTCYYKLNDCSLDGHFVFSVKTTDADVLIDPNSLIIKDHPQCFPVVTTIDTAVFKIGVTDCGAKMKERGDVVIYELEVEELKSRSLTDRSAFSLQVQCEYDAADLKRAADLRPLHEVTNPPLVAALGTIRVQMRIATDESFKSFFAEDQLPLALPLRETAYVEVSIARPTPDPTLSLRVRDCFAYPASRRSVWMLLYDGCPNPSDNMRSSVPVDHRGRATSHSQVRRFDVKTFAFLDPDTGHPSVEEIYFYCWVEICTADDECAQSCTIISSENERQRREATSDSDQLQLVSLGPLMLGQNDTEVDDSPCEKQQKFRMAAYLFSGVGATLLLVLLFTLWPCIKKCRATQEQQVDSEQCE</sequence>
<dbReference type="GeneID" id="113152551"/>
<organism evidence="19 20">
    <name type="scientific">Anabas testudineus</name>
    <name type="common">Climbing perch</name>
    <name type="synonym">Anthias testudineus</name>
    <dbReference type="NCBI Taxonomy" id="64144"/>
    <lineage>
        <taxon>Eukaryota</taxon>
        <taxon>Metazoa</taxon>
        <taxon>Chordata</taxon>
        <taxon>Craniata</taxon>
        <taxon>Vertebrata</taxon>
        <taxon>Euteleostomi</taxon>
        <taxon>Actinopterygii</taxon>
        <taxon>Neopterygii</taxon>
        <taxon>Teleostei</taxon>
        <taxon>Neoteleostei</taxon>
        <taxon>Acanthomorphata</taxon>
        <taxon>Anabantaria</taxon>
        <taxon>Anabantiformes</taxon>
        <taxon>Anabantoidei</taxon>
        <taxon>Anabantidae</taxon>
        <taxon>Anabas</taxon>
    </lineage>
</organism>
<keyword evidence="12" id="KW-0278">Fertilization</keyword>
<feature type="signal peptide" evidence="16">
    <location>
        <begin position="1"/>
        <end position="24"/>
    </location>
</feature>
<evidence type="ECO:0000256" key="1">
    <source>
        <dbReference type="ARBA" id="ARBA00004251"/>
    </source>
</evidence>
<keyword evidence="9 15" id="KW-0472">Membrane</keyword>
<evidence type="ECO:0000313" key="20">
    <source>
        <dbReference type="Proteomes" id="UP000265040"/>
    </source>
</evidence>
<dbReference type="InParanoid" id="A0A3Q1JFY8"/>
<keyword evidence="11" id="KW-0325">Glycoprotein</keyword>
<feature type="domain" description="ZP" evidence="17">
    <location>
        <begin position="190"/>
        <end position="455"/>
    </location>
</feature>
<feature type="domain" description="P-type" evidence="18">
    <location>
        <begin position="148"/>
        <end position="188"/>
    </location>
</feature>
<dbReference type="CDD" id="cd00111">
    <property type="entry name" value="Trefoil"/>
    <property type="match status" value="1"/>
</dbReference>
<dbReference type="RefSeq" id="XP_026201647.1">
    <property type="nucleotide sequence ID" value="XM_026345862.1"/>
</dbReference>
<evidence type="ECO:0000256" key="13">
    <source>
        <dbReference type="ARBA" id="ARBA00024183"/>
    </source>
</evidence>
<reference evidence="19" key="1">
    <citation type="submission" date="2021-04" db="EMBL/GenBank/DDBJ databases">
        <authorList>
            <consortium name="Wellcome Sanger Institute Data Sharing"/>
        </authorList>
    </citation>
    <scope>NUCLEOTIDE SEQUENCE [LARGE SCALE GENOMIC DNA]</scope>
</reference>
<dbReference type="GO" id="GO:0035804">
    <property type="term" value="F:structural constituent of egg coat"/>
    <property type="evidence" value="ECO:0007669"/>
    <property type="project" value="TreeGrafter"/>
</dbReference>
<dbReference type="InterPro" id="IPR055355">
    <property type="entry name" value="ZP-C"/>
</dbReference>
<evidence type="ECO:0000256" key="5">
    <source>
        <dbReference type="ARBA" id="ARBA00022685"/>
    </source>
</evidence>
<reference evidence="19" key="3">
    <citation type="submission" date="2025-09" db="UniProtKB">
        <authorList>
            <consortium name="Ensembl"/>
        </authorList>
    </citation>
    <scope>IDENTIFICATION</scope>
</reference>
<dbReference type="PROSITE" id="PS51034">
    <property type="entry name" value="ZP_2"/>
    <property type="match status" value="1"/>
</dbReference>
<reference evidence="19" key="2">
    <citation type="submission" date="2025-08" db="UniProtKB">
        <authorList>
            <consortium name="Ensembl"/>
        </authorList>
    </citation>
    <scope>IDENTIFICATION</scope>
</reference>
<evidence type="ECO:0000259" key="18">
    <source>
        <dbReference type="PROSITE" id="PS51448"/>
    </source>
</evidence>